<dbReference type="EMBL" id="HBGU01026901">
    <property type="protein sequence ID" value="CAD9446726.1"/>
    <property type="molecule type" value="Transcribed_RNA"/>
</dbReference>
<accession>A0A7S2GCY9</accession>
<name>A0A7S2GCY9_9EUKA</name>
<dbReference type="CDD" id="cd00038">
    <property type="entry name" value="CAP_ED"/>
    <property type="match status" value="1"/>
</dbReference>
<feature type="transmembrane region" description="Helical" evidence="2">
    <location>
        <begin position="88"/>
        <end position="111"/>
    </location>
</feature>
<dbReference type="Gene3D" id="1.10.287.70">
    <property type="match status" value="1"/>
</dbReference>
<reference evidence="4" key="1">
    <citation type="submission" date="2021-01" db="EMBL/GenBank/DDBJ databases">
        <authorList>
            <person name="Corre E."/>
            <person name="Pelletier E."/>
            <person name="Niang G."/>
            <person name="Scheremetjew M."/>
            <person name="Finn R."/>
            <person name="Kale V."/>
            <person name="Holt S."/>
            <person name="Cochrane G."/>
            <person name="Meng A."/>
            <person name="Brown T."/>
            <person name="Cohen L."/>
        </authorList>
    </citation>
    <scope>NUCLEOTIDE SEQUENCE</scope>
    <source>
        <strain evidence="4">UTEX LB 985</strain>
    </source>
</reference>
<dbReference type="Pfam" id="PF07885">
    <property type="entry name" value="Ion_trans_2"/>
    <property type="match status" value="1"/>
</dbReference>
<dbReference type="Gene3D" id="2.60.120.10">
    <property type="entry name" value="Jelly Rolls"/>
    <property type="match status" value="1"/>
</dbReference>
<feature type="domain" description="Cyclic nucleotide-binding" evidence="3">
    <location>
        <begin position="190"/>
        <end position="345"/>
    </location>
</feature>
<dbReference type="SMART" id="SM00100">
    <property type="entry name" value="cNMP"/>
    <property type="match status" value="1"/>
</dbReference>
<dbReference type="InterPro" id="IPR000595">
    <property type="entry name" value="cNMP-bd_dom"/>
</dbReference>
<feature type="transmembrane region" description="Helical" evidence="2">
    <location>
        <begin position="59"/>
        <end position="76"/>
    </location>
</feature>
<dbReference type="AlphaFoldDB" id="A0A7S2GCY9"/>
<keyword evidence="2" id="KW-1133">Transmembrane helix</keyword>
<sequence length="522" mass="58191">MVNLRVLKLVEIFVKLGYIAHILGCGFFFMHILADEDEATWVSEYDGGSALDAPLSKQYLYSIYWSLTTMSTVGYGDITPVNDRERWFATMSLVVGALSFAFINGNVVSLLSSLDNQSSLVESKMEAVKDYVQWRSLPQDLVIRIRRYYEHYYTRQAVFDERDILTQLNPQLHAEVVNHIVHEQLGRLSLFKKLNPDFTLELFPLLKPISFAPGDTIYKKGAPSRSIYFLLQGEIDIYRGLSNEYNGPTSRVTPKHEIDLTHNVTNWTGIVATGRISAYGEVLLSSAGGAATPVQPHEGIFGQAALLGLRREATAIARSQCEALLIAKDDLHRLFAGDAISARRMCMLVLDDYLRMERLSMLALRLRILGSEPGSKVRAVLTIQYMWRRVNVSLAQANDPVYKLIDKEGQPSAMNARQRWIARSKNSRTSKHLVGSPGARAQAASATFNKGSRGSSRNLTVITDPSEAMMDKLGEVMGVLVDMKARLESVEEATAHLAPQSDKSPASNPTSSDPNRKKTSWK</sequence>
<dbReference type="PROSITE" id="PS50042">
    <property type="entry name" value="CNMP_BINDING_3"/>
    <property type="match status" value="1"/>
</dbReference>
<keyword evidence="2" id="KW-0812">Transmembrane</keyword>
<feature type="compositionally biased region" description="Polar residues" evidence="1">
    <location>
        <begin position="501"/>
        <end position="513"/>
    </location>
</feature>
<dbReference type="InterPro" id="IPR013099">
    <property type="entry name" value="K_chnl_dom"/>
</dbReference>
<dbReference type="InterPro" id="IPR018490">
    <property type="entry name" value="cNMP-bd_dom_sf"/>
</dbReference>
<evidence type="ECO:0000256" key="2">
    <source>
        <dbReference type="SAM" id="Phobius"/>
    </source>
</evidence>
<evidence type="ECO:0000256" key="1">
    <source>
        <dbReference type="SAM" id="MobiDB-lite"/>
    </source>
</evidence>
<keyword evidence="2" id="KW-0472">Membrane</keyword>
<dbReference type="SUPFAM" id="SSF81324">
    <property type="entry name" value="Voltage-gated potassium channels"/>
    <property type="match status" value="1"/>
</dbReference>
<feature type="region of interest" description="Disordered" evidence="1">
    <location>
        <begin position="492"/>
        <end position="522"/>
    </location>
</feature>
<gene>
    <name evidence="4" type="ORF">CBRE1094_LOCUS14595</name>
</gene>
<evidence type="ECO:0000313" key="4">
    <source>
        <dbReference type="EMBL" id="CAD9446726.1"/>
    </source>
</evidence>
<protein>
    <recommendedName>
        <fullName evidence="3">Cyclic nucleotide-binding domain-containing protein</fullName>
    </recommendedName>
</protein>
<organism evidence="4">
    <name type="scientific">Haptolina brevifila</name>
    <dbReference type="NCBI Taxonomy" id="156173"/>
    <lineage>
        <taxon>Eukaryota</taxon>
        <taxon>Haptista</taxon>
        <taxon>Haptophyta</taxon>
        <taxon>Prymnesiophyceae</taxon>
        <taxon>Prymnesiales</taxon>
        <taxon>Prymnesiaceae</taxon>
        <taxon>Haptolina</taxon>
    </lineage>
</organism>
<evidence type="ECO:0000259" key="3">
    <source>
        <dbReference type="PROSITE" id="PS50042"/>
    </source>
</evidence>
<dbReference type="SUPFAM" id="SSF51206">
    <property type="entry name" value="cAMP-binding domain-like"/>
    <property type="match status" value="1"/>
</dbReference>
<dbReference type="Gene3D" id="1.10.287.630">
    <property type="entry name" value="Helix hairpin bin"/>
    <property type="match status" value="1"/>
</dbReference>
<feature type="transmembrane region" description="Helical" evidence="2">
    <location>
        <begin position="12"/>
        <end position="34"/>
    </location>
</feature>
<dbReference type="PANTHER" id="PTHR47823:SF9">
    <property type="entry name" value="CHROMOSOME UNDETERMINED SCAFFOLD_10, WHOLE GENOME SHOTGUN SEQUENCE"/>
    <property type="match status" value="1"/>
</dbReference>
<proteinExistence type="predicted"/>
<dbReference type="PANTHER" id="PTHR47823">
    <property type="entry name" value="ION_TRANS DOMAIN-CONTAINING PROTEIN"/>
    <property type="match status" value="1"/>
</dbReference>
<dbReference type="InterPro" id="IPR014710">
    <property type="entry name" value="RmlC-like_jellyroll"/>
</dbReference>